<dbReference type="PANTHER" id="PTHR12526">
    <property type="entry name" value="GLYCOSYLTRANSFERASE"/>
    <property type="match status" value="1"/>
</dbReference>
<dbReference type="EMBL" id="SMRT01000005">
    <property type="protein sequence ID" value="TDF97564.1"/>
    <property type="molecule type" value="Genomic_DNA"/>
</dbReference>
<evidence type="ECO:0000256" key="2">
    <source>
        <dbReference type="ARBA" id="ARBA00022679"/>
    </source>
</evidence>
<comment type="caution">
    <text evidence="3">The sequence shown here is derived from an EMBL/GenBank/DDBJ whole genome shotgun (WGS) entry which is preliminary data.</text>
</comment>
<dbReference type="GO" id="GO:0016757">
    <property type="term" value="F:glycosyltransferase activity"/>
    <property type="evidence" value="ECO:0007669"/>
    <property type="project" value="UniProtKB-KW"/>
</dbReference>
<evidence type="ECO:0000256" key="1">
    <source>
        <dbReference type="ARBA" id="ARBA00022676"/>
    </source>
</evidence>
<organism evidence="3 4">
    <name type="scientific">Paenibacillus piri</name>
    <dbReference type="NCBI Taxonomy" id="2547395"/>
    <lineage>
        <taxon>Bacteria</taxon>
        <taxon>Bacillati</taxon>
        <taxon>Bacillota</taxon>
        <taxon>Bacilli</taxon>
        <taxon>Bacillales</taxon>
        <taxon>Paenibacillaceae</taxon>
        <taxon>Paenibacillus</taxon>
    </lineage>
</organism>
<proteinExistence type="predicted"/>
<gene>
    <name evidence="3" type="ORF">E1757_13190</name>
</gene>
<sequence>MLTNIAFLWKASRKIFRKRRSVLFGRRDSTASSWSQEELHPEAWAFLRYLKRNEWAVNDGCRIVGFIASSLHSEKGLEHFVHMALSVCPEVQDVQFLIVGNAFDAYYMTYCQHIIGQSGYASRFHRMPFEARIELVYPAMDLVIIPNLIDEGFGMTALEGLVFGKGVIAYRAGGLEEILRTTGNADWLVEKGDSSLLTASVKGSKRLRSSEAWAQWT</sequence>
<reference evidence="3 4" key="1">
    <citation type="submission" date="2019-03" db="EMBL/GenBank/DDBJ databases">
        <title>This is whole genome sequence of Paenibacillus sp MS74 strain.</title>
        <authorList>
            <person name="Trinh H.N."/>
        </authorList>
    </citation>
    <scope>NUCLEOTIDE SEQUENCE [LARGE SCALE GENOMIC DNA]</scope>
    <source>
        <strain evidence="3 4">MS74</strain>
    </source>
</reference>
<dbReference type="Pfam" id="PF13692">
    <property type="entry name" value="Glyco_trans_1_4"/>
    <property type="match status" value="1"/>
</dbReference>
<keyword evidence="1" id="KW-0328">Glycosyltransferase</keyword>
<dbReference type="AlphaFoldDB" id="A0A4V2ZTP0"/>
<evidence type="ECO:0000313" key="4">
    <source>
        <dbReference type="Proteomes" id="UP000295636"/>
    </source>
</evidence>
<evidence type="ECO:0000313" key="3">
    <source>
        <dbReference type="EMBL" id="TDF97564.1"/>
    </source>
</evidence>
<dbReference type="OrthoDB" id="2547319at2"/>
<accession>A0A4V2ZTP0</accession>
<name>A0A4V2ZTP0_9BACL</name>
<keyword evidence="2 3" id="KW-0808">Transferase</keyword>
<protein>
    <submittedName>
        <fullName evidence="3">Glycosyltransferase</fullName>
    </submittedName>
</protein>
<dbReference type="PANTHER" id="PTHR12526:SF510">
    <property type="entry name" value="D-INOSITOL 3-PHOSPHATE GLYCOSYLTRANSFERASE"/>
    <property type="match status" value="1"/>
</dbReference>
<dbReference type="Proteomes" id="UP000295636">
    <property type="component" value="Unassembled WGS sequence"/>
</dbReference>
<keyword evidence="4" id="KW-1185">Reference proteome</keyword>
<dbReference type="Gene3D" id="3.40.50.2000">
    <property type="entry name" value="Glycogen Phosphorylase B"/>
    <property type="match status" value="1"/>
</dbReference>
<dbReference type="SUPFAM" id="SSF53756">
    <property type="entry name" value="UDP-Glycosyltransferase/glycogen phosphorylase"/>
    <property type="match status" value="1"/>
</dbReference>